<evidence type="ECO:0000313" key="3">
    <source>
        <dbReference type="Proteomes" id="UP000604046"/>
    </source>
</evidence>
<keyword evidence="1" id="KW-0732">Signal</keyword>
<dbReference type="Proteomes" id="UP000604046">
    <property type="component" value="Unassembled WGS sequence"/>
</dbReference>
<gene>
    <name evidence="2" type="ORF">SNAT2548_LOCUS8417</name>
</gene>
<feature type="chain" id="PRO_5032865248" evidence="1">
    <location>
        <begin position="20"/>
        <end position="368"/>
    </location>
</feature>
<dbReference type="InterPro" id="IPR029063">
    <property type="entry name" value="SAM-dependent_MTases_sf"/>
</dbReference>
<name>A0A812KFL4_9DINO</name>
<organism evidence="2 3">
    <name type="scientific">Symbiodinium natans</name>
    <dbReference type="NCBI Taxonomy" id="878477"/>
    <lineage>
        <taxon>Eukaryota</taxon>
        <taxon>Sar</taxon>
        <taxon>Alveolata</taxon>
        <taxon>Dinophyceae</taxon>
        <taxon>Suessiales</taxon>
        <taxon>Symbiodiniaceae</taxon>
        <taxon>Symbiodinium</taxon>
    </lineage>
</organism>
<proteinExistence type="predicted"/>
<evidence type="ECO:0000313" key="2">
    <source>
        <dbReference type="EMBL" id="CAE7223394.1"/>
    </source>
</evidence>
<keyword evidence="3" id="KW-1185">Reference proteome</keyword>
<dbReference type="AlphaFoldDB" id="A0A812KFL4"/>
<evidence type="ECO:0000256" key="1">
    <source>
        <dbReference type="SAM" id="SignalP"/>
    </source>
</evidence>
<comment type="caution">
    <text evidence="2">The sequence shown here is derived from an EMBL/GenBank/DDBJ whole genome shotgun (WGS) entry which is preliminary data.</text>
</comment>
<accession>A0A812KFL4</accession>
<sequence>MPWMTATLGVAIILDHSEAAQSLLSELVESSKPHLRKDLQAFAHCFPDDYPFGYRKCCRDQYTPWFKEHMEEVCWDVVASITFQNCCVFKFGPELRGLPFPGHEVAPLAPAEFDLSVGRLRLRSSLDARPEEAVESFWPGGWIYAQLAADLPTAIQDCTGFGWVAGAQALQPLRGGSLRILDVSCGLGLSSIAAARAGHNVTATEVSLDLLRVAGRNAQRNRARLRLQRWDLLRAAPASSAHLPQLPLYDLCLVDIGFANERFRAAQLGLDVEGKPTVEAVLARTLRQLRQLGGCRLHAFIGSTIVHEAHGVHGIYEHGDVAFANFTAELLRGLAKLGAGMRQAVVSPLGWLERVGWTPPIWHHLILW</sequence>
<dbReference type="Gene3D" id="3.40.50.150">
    <property type="entry name" value="Vaccinia Virus protein VP39"/>
    <property type="match status" value="1"/>
</dbReference>
<dbReference type="EMBL" id="CAJNDS010000623">
    <property type="protein sequence ID" value="CAE7223394.1"/>
    <property type="molecule type" value="Genomic_DNA"/>
</dbReference>
<protein>
    <submittedName>
        <fullName evidence="2">Uncharacterized protein</fullName>
    </submittedName>
</protein>
<dbReference type="OrthoDB" id="417959at2759"/>
<dbReference type="SUPFAM" id="SSF53335">
    <property type="entry name" value="S-adenosyl-L-methionine-dependent methyltransferases"/>
    <property type="match status" value="1"/>
</dbReference>
<dbReference type="CDD" id="cd02440">
    <property type="entry name" value="AdoMet_MTases"/>
    <property type="match status" value="1"/>
</dbReference>
<feature type="signal peptide" evidence="1">
    <location>
        <begin position="1"/>
        <end position="19"/>
    </location>
</feature>
<reference evidence="2" key="1">
    <citation type="submission" date="2021-02" db="EMBL/GenBank/DDBJ databases">
        <authorList>
            <person name="Dougan E. K."/>
            <person name="Rhodes N."/>
            <person name="Thang M."/>
            <person name="Chan C."/>
        </authorList>
    </citation>
    <scope>NUCLEOTIDE SEQUENCE</scope>
</reference>